<dbReference type="PANTHER" id="PTHR36107:SF1">
    <property type="entry name" value="SMALL, ACID-SOLUBLE SPORE PROTEIN A"/>
    <property type="match status" value="1"/>
</dbReference>
<protein>
    <submittedName>
        <fullName evidence="2">Small, acid-soluble spore protein, alpha/beta type</fullName>
    </submittedName>
</protein>
<dbReference type="RefSeq" id="WP_091567531.1">
    <property type="nucleotide sequence ID" value="NZ_FMZA01000006.1"/>
</dbReference>
<gene>
    <name evidence="2" type="ORF">SAMN04488112_10657</name>
</gene>
<dbReference type="EMBL" id="FMZA01000006">
    <property type="protein sequence ID" value="SDC32114.1"/>
    <property type="molecule type" value="Genomic_DNA"/>
</dbReference>
<dbReference type="PANTHER" id="PTHR36107">
    <property type="entry name" value="SMALL, ACID-SOLUBLE SPORE PROTEIN A"/>
    <property type="match status" value="1"/>
</dbReference>
<dbReference type="AlphaFoldDB" id="A0A1G6KMB9"/>
<dbReference type="InterPro" id="IPR050847">
    <property type="entry name" value="SASP_DNA-binding"/>
</dbReference>
<dbReference type="GO" id="GO:0003690">
    <property type="term" value="F:double-stranded DNA binding"/>
    <property type="evidence" value="ECO:0007669"/>
    <property type="project" value="InterPro"/>
</dbReference>
<reference evidence="2 3" key="1">
    <citation type="submission" date="2016-10" db="EMBL/GenBank/DDBJ databases">
        <authorList>
            <person name="de Groot N.N."/>
        </authorList>
    </citation>
    <scope>NUCLEOTIDE SEQUENCE [LARGE SCALE GENOMIC DNA]</scope>
    <source>
        <strain evidence="2 3">DSM 45514</strain>
    </source>
</reference>
<evidence type="ECO:0000313" key="2">
    <source>
        <dbReference type="EMBL" id="SDC32114.1"/>
    </source>
</evidence>
<organism evidence="2 3">
    <name type="scientific">Melghirimyces thermohalophilus</name>
    <dbReference type="NCBI Taxonomy" id="1236220"/>
    <lineage>
        <taxon>Bacteria</taxon>
        <taxon>Bacillati</taxon>
        <taxon>Bacillota</taxon>
        <taxon>Bacilli</taxon>
        <taxon>Bacillales</taxon>
        <taxon>Thermoactinomycetaceae</taxon>
        <taxon>Melghirimyces</taxon>
    </lineage>
</organism>
<accession>A0A1G6KMB9</accession>
<dbReference type="InterPro" id="IPR001448">
    <property type="entry name" value="SASP_alpha/beta-type"/>
</dbReference>
<keyword evidence="3" id="KW-1185">Reference proteome</keyword>
<sequence>MARRRRNQLLVPEARQEMKRLKSRIISQQLGWPVQGDQQMKAEMARQAGVPYQPQGDNGEMTTAEAGKMGGAVGGQMVRELVQMAQEQMTQRKQK</sequence>
<proteinExistence type="predicted"/>
<dbReference type="Proteomes" id="UP000199387">
    <property type="component" value="Unassembled WGS sequence"/>
</dbReference>
<dbReference type="GO" id="GO:0006265">
    <property type="term" value="P:DNA topological change"/>
    <property type="evidence" value="ECO:0007669"/>
    <property type="project" value="InterPro"/>
</dbReference>
<dbReference type="STRING" id="1236220.SAMN04488112_10657"/>
<name>A0A1G6KMB9_9BACL</name>
<evidence type="ECO:0000256" key="1">
    <source>
        <dbReference type="ARBA" id="ARBA00003863"/>
    </source>
</evidence>
<dbReference type="InterPro" id="IPR038300">
    <property type="entry name" value="SASP_sf_alpha/beta"/>
</dbReference>
<dbReference type="Pfam" id="PF00269">
    <property type="entry name" value="SASP"/>
    <property type="match status" value="1"/>
</dbReference>
<dbReference type="Gene3D" id="6.10.10.80">
    <property type="entry name" value="Small, acid-soluble spore protein, alpha/beta type-like"/>
    <property type="match status" value="1"/>
</dbReference>
<comment type="function">
    <text evidence="1">SASP are bound to spore DNA. They are double-stranded DNA-binding proteins that cause DNA to change to an a-like conformation. They protect the DNA backbone from chemical and enzymatic cleavage and are thus involved in dormant spore's high resistance to UV light.</text>
</comment>
<evidence type="ECO:0000313" key="3">
    <source>
        <dbReference type="Proteomes" id="UP000199387"/>
    </source>
</evidence>